<dbReference type="SUPFAM" id="SSF46785">
    <property type="entry name" value="Winged helix' DNA-binding domain"/>
    <property type="match status" value="1"/>
</dbReference>
<protein>
    <submittedName>
        <fullName evidence="5">GntR family transcriptional regulator</fullName>
    </submittedName>
</protein>
<organism evidence="5">
    <name type="scientific">Salinicola endophyticus</name>
    <dbReference type="NCBI Taxonomy" id="1949083"/>
    <lineage>
        <taxon>Bacteria</taxon>
        <taxon>Pseudomonadati</taxon>
        <taxon>Pseudomonadota</taxon>
        <taxon>Gammaproteobacteria</taxon>
        <taxon>Oceanospirillales</taxon>
        <taxon>Halomonadaceae</taxon>
        <taxon>Salinicola</taxon>
    </lineage>
</organism>
<evidence type="ECO:0000313" key="5">
    <source>
        <dbReference type="EMBL" id="XCJ79339.1"/>
    </source>
</evidence>
<dbReference type="CDD" id="cd07377">
    <property type="entry name" value="WHTH_GntR"/>
    <property type="match status" value="1"/>
</dbReference>
<dbReference type="GO" id="GO:0045892">
    <property type="term" value="P:negative regulation of DNA-templated transcription"/>
    <property type="evidence" value="ECO:0007669"/>
    <property type="project" value="TreeGrafter"/>
</dbReference>
<sequence length="245" mass="27345">MRTSSLQTDERLPLYQRLRDDMLSRIASGEWAPGIAIPTEAELTKQYGVAVGTLRKAVDTLVQDGLMERSQGRGTFIRRPNFQGSLFRFFRQVDALGERQVPTSRILSRTRAQAPENVAKALDLAPGSEVIKLERLRQIGGSNVSREEIWLPAARFDRLMSVDPEAFENLLYPFYETQCGQLVASARETLTVETADAHTAAALEIAEGAPVVNIERLALGYDGTPLEFRRTLGNAETFRYQVDIT</sequence>
<dbReference type="PANTHER" id="PTHR44846:SF1">
    <property type="entry name" value="MANNOSYL-D-GLYCERATE TRANSPORT_METABOLISM SYSTEM REPRESSOR MNGR-RELATED"/>
    <property type="match status" value="1"/>
</dbReference>
<dbReference type="InterPro" id="IPR036390">
    <property type="entry name" value="WH_DNA-bd_sf"/>
</dbReference>
<evidence type="ECO:0000259" key="4">
    <source>
        <dbReference type="PROSITE" id="PS50949"/>
    </source>
</evidence>
<name>A0AB74UD62_9GAMM</name>
<dbReference type="InterPro" id="IPR000524">
    <property type="entry name" value="Tscrpt_reg_HTH_GntR"/>
</dbReference>
<proteinExistence type="predicted"/>
<dbReference type="InterPro" id="IPR011663">
    <property type="entry name" value="UTRA"/>
</dbReference>
<dbReference type="PANTHER" id="PTHR44846">
    <property type="entry name" value="MANNOSYL-D-GLYCERATE TRANSPORT/METABOLISM SYSTEM REPRESSOR MNGR-RELATED"/>
    <property type="match status" value="1"/>
</dbReference>
<dbReference type="GO" id="GO:0003700">
    <property type="term" value="F:DNA-binding transcription factor activity"/>
    <property type="evidence" value="ECO:0007669"/>
    <property type="project" value="InterPro"/>
</dbReference>
<keyword evidence="1" id="KW-0805">Transcription regulation</keyword>
<dbReference type="SUPFAM" id="SSF64288">
    <property type="entry name" value="Chorismate lyase-like"/>
    <property type="match status" value="1"/>
</dbReference>
<dbReference type="InterPro" id="IPR050679">
    <property type="entry name" value="Bact_HTH_transcr_reg"/>
</dbReference>
<reference evidence="5" key="1">
    <citation type="submission" date="2024-06" db="EMBL/GenBank/DDBJ databases">
        <title>Complete genome of Salinicola endophyticus HNIBRBA4755.</title>
        <authorList>
            <person name="Shin S.Y."/>
            <person name="Kang H."/>
            <person name="Song J."/>
        </authorList>
    </citation>
    <scope>NUCLEOTIDE SEQUENCE</scope>
    <source>
        <strain evidence="5">HNIBRBA4755</strain>
    </source>
</reference>
<feature type="domain" description="HTH gntR-type" evidence="4">
    <location>
        <begin position="12"/>
        <end position="80"/>
    </location>
</feature>
<dbReference type="InterPro" id="IPR036388">
    <property type="entry name" value="WH-like_DNA-bd_sf"/>
</dbReference>
<dbReference type="PROSITE" id="PS50949">
    <property type="entry name" value="HTH_GNTR"/>
    <property type="match status" value="1"/>
</dbReference>
<dbReference type="RefSeq" id="WP_353980275.1">
    <property type="nucleotide sequence ID" value="NZ_CP159578.1"/>
</dbReference>
<keyword evidence="2" id="KW-0238">DNA-binding</keyword>
<dbReference type="Pfam" id="PF07702">
    <property type="entry name" value="UTRA"/>
    <property type="match status" value="1"/>
</dbReference>
<dbReference type="InterPro" id="IPR028978">
    <property type="entry name" value="Chorismate_lyase_/UTRA_dom_sf"/>
</dbReference>
<evidence type="ECO:0000256" key="3">
    <source>
        <dbReference type="ARBA" id="ARBA00023163"/>
    </source>
</evidence>
<dbReference type="AlphaFoldDB" id="A0AB74UD62"/>
<keyword evidence="3" id="KW-0804">Transcription</keyword>
<dbReference type="SMART" id="SM00345">
    <property type="entry name" value="HTH_GNTR"/>
    <property type="match status" value="1"/>
</dbReference>
<dbReference type="GO" id="GO:0003677">
    <property type="term" value="F:DNA binding"/>
    <property type="evidence" value="ECO:0007669"/>
    <property type="project" value="UniProtKB-KW"/>
</dbReference>
<dbReference type="EMBL" id="CP159578">
    <property type="protein sequence ID" value="XCJ79339.1"/>
    <property type="molecule type" value="Genomic_DNA"/>
</dbReference>
<accession>A0AB74UD62</accession>
<gene>
    <name evidence="5" type="ORF">ABV408_18140</name>
</gene>
<dbReference type="Pfam" id="PF00392">
    <property type="entry name" value="GntR"/>
    <property type="match status" value="1"/>
</dbReference>
<dbReference type="SMART" id="SM00866">
    <property type="entry name" value="UTRA"/>
    <property type="match status" value="1"/>
</dbReference>
<evidence type="ECO:0000256" key="1">
    <source>
        <dbReference type="ARBA" id="ARBA00023015"/>
    </source>
</evidence>
<evidence type="ECO:0000256" key="2">
    <source>
        <dbReference type="ARBA" id="ARBA00023125"/>
    </source>
</evidence>
<dbReference type="Gene3D" id="1.10.10.10">
    <property type="entry name" value="Winged helix-like DNA-binding domain superfamily/Winged helix DNA-binding domain"/>
    <property type="match status" value="1"/>
</dbReference>
<dbReference type="Gene3D" id="3.40.1410.10">
    <property type="entry name" value="Chorismate lyase-like"/>
    <property type="match status" value="1"/>
</dbReference>